<sequence length="107" mass="11927">MAKPLSDLIKKVPKRVDVEASAKAAEMLAEMDLTEIRRIRHITQHQVAEALQIKQPSVAQLEKRNDIYISTLRNYLSSLGANLELIASFPDGTKISISGFTYLNSSK</sequence>
<evidence type="ECO:0000313" key="2">
    <source>
        <dbReference type="EMBL" id="QBR83838.1"/>
    </source>
</evidence>
<proteinExistence type="predicted"/>
<organism evidence="2 3">
    <name type="scientific">Legionella israelensis</name>
    <dbReference type="NCBI Taxonomy" id="454"/>
    <lineage>
        <taxon>Bacteria</taxon>
        <taxon>Pseudomonadati</taxon>
        <taxon>Pseudomonadota</taxon>
        <taxon>Gammaproteobacteria</taxon>
        <taxon>Legionellales</taxon>
        <taxon>Legionellaceae</taxon>
        <taxon>Legionella</taxon>
    </lineage>
</organism>
<name>A0AAX1EFF5_9GAMM</name>
<gene>
    <name evidence="2" type="ORF">E3983_05440</name>
</gene>
<reference evidence="2 3" key="1">
    <citation type="submission" date="2019-03" db="EMBL/GenBank/DDBJ databases">
        <title>Diverse conjugative elements silence natural transformation in Legionella species.</title>
        <authorList>
            <person name="Durieux I."/>
            <person name="Ginevra C."/>
            <person name="Attaiech L."/>
            <person name="Picq K."/>
            <person name="Juan P.A."/>
            <person name="Jarraud S."/>
            <person name="Charpentier X."/>
        </authorList>
    </citation>
    <scope>NUCLEOTIDE SEQUENCE [LARGE SCALE GENOMIC DNA]</scope>
    <source>
        <strain evidence="2 3">HL-0427-4011</strain>
    </source>
</reference>
<dbReference type="EMBL" id="CP038254">
    <property type="protein sequence ID" value="QBR83838.1"/>
    <property type="molecule type" value="Genomic_DNA"/>
</dbReference>
<accession>A0AAX1EFF5</accession>
<dbReference type="AlphaFoldDB" id="A0AAX1EFF5"/>
<dbReference type="PROSITE" id="PS50943">
    <property type="entry name" value="HTH_CROC1"/>
    <property type="match status" value="1"/>
</dbReference>
<dbReference type="SUPFAM" id="SSF47413">
    <property type="entry name" value="lambda repressor-like DNA-binding domains"/>
    <property type="match status" value="1"/>
</dbReference>
<protein>
    <submittedName>
        <fullName evidence="2">Transcriptional regulator</fullName>
    </submittedName>
</protein>
<dbReference type="InterPro" id="IPR010982">
    <property type="entry name" value="Lambda_DNA-bd_dom_sf"/>
</dbReference>
<dbReference type="InterPro" id="IPR001387">
    <property type="entry name" value="Cro/C1-type_HTH"/>
</dbReference>
<evidence type="ECO:0000313" key="3">
    <source>
        <dbReference type="Proteomes" id="UP000295517"/>
    </source>
</evidence>
<evidence type="ECO:0000259" key="1">
    <source>
        <dbReference type="PROSITE" id="PS50943"/>
    </source>
</evidence>
<dbReference type="CDD" id="cd00093">
    <property type="entry name" value="HTH_XRE"/>
    <property type="match status" value="1"/>
</dbReference>
<dbReference type="GO" id="GO:0003677">
    <property type="term" value="F:DNA binding"/>
    <property type="evidence" value="ECO:0007669"/>
    <property type="project" value="InterPro"/>
</dbReference>
<dbReference type="Proteomes" id="UP000295517">
    <property type="component" value="Chromosome"/>
</dbReference>
<dbReference type="RefSeq" id="WP_135060162.1">
    <property type="nucleotide sequence ID" value="NZ_CP038254.1"/>
</dbReference>
<dbReference type="InterPro" id="IPR039554">
    <property type="entry name" value="HigA2-like_HTH"/>
</dbReference>
<feature type="domain" description="HTH cro/C1-type" evidence="1">
    <location>
        <begin position="33"/>
        <end position="86"/>
    </location>
</feature>
<dbReference type="Pfam" id="PF13744">
    <property type="entry name" value="HTH_37"/>
    <property type="match status" value="1"/>
</dbReference>
<dbReference type="Gene3D" id="1.10.260.40">
    <property type="entry name" value="lambda repressor-like DNA-binding domains"/>
    <property type="match status" value="1"/>
</dbReference>